<comment type="caution">
    <text evidence="2">The sequence shown here is derived from an EMBL/GenBank/DDBJ whole genome shotgun (WGS) entry which is preliminary data.</text>
</comment>
<evidence type="ECO:0000313" key="2">
    <source>
        <dbReference type="EMBL" id="KAE8973567.1"/>
    </source>
</evidence>
<reference evidence="4 5" key="1">
    <citation type="submission" date="2018-09" db="EMBL/GenBank/DDBJ databases">
        <title>Genomic investigation of the strawberry pathogen Phytophthora fragariae indicates pathogenicity is determined by transcriptional variation in three key races.</title>
        <authorList>
            <person name="Adams T.M."/>
            <person name="Armitage A.D."/>
            <person name="Sobczyk M.K."/>
            <person name="Bates H.J."/>
            <person name="Dunwell J.M."/>
            <person name="Nellist C.F."/>
            <person name="Harrison R.J."/>
        </authorList>
    </citation>
    <scope>NUCLEOTIDE SEQUENCE [LARGE SCALE GENOMIC DNA]</scope>
    <source>
        <strain evidence="3 4">SCRP249</strain>
        <strain evidence="2 5">SCRP324</strain>
    </source>
</reference>
<proteinExistence type="predicted"/>
<evidence type="ECO:0000256" key="1">
    <source>
        <dbReference type="SAM" id="MobiDB-lite"/>
    </source>
</evidence>
<dbReference type="Proteomes" id="UP000429607">
    <property type="component" value="Unassembled WGS sequence"/>
</dbReference>
<evidence type="ECO:0000313" key="4">
    <source>
        <dbReference type="Proteomes" id="UP000429607"/>
    </source>
</evidence>
<organism evidence="2 5">
    <name type="scientific">Phytophthora rubi</name>
    <dbReference type="NCBI Taxonomy" id="129364"/>
    <lineage>
        <taxon>Eukaryota</taxon>
        <taxon>Sar</taxon>
        <taxon>Stramenopiles</taxon>
        <taxon>Oomycota</taxon>
        <taxon>Peronosporomycetes</taxon>
        <taxon>Peronosporales</taxon>
        <taxon>Peronosporaceae</taxon>
        <taxon>Phytophthora</taxon>
    </lineage>
</organism>
<dbReference type="Proteomes" id="UP000435112">
    <property type="component" value="Unassembled WGS sequence"/>
</dbReference>
<feature type="compositionally biased region" description="Polar residues" evidence="1">
    <location>
        <begin position="43"/>
        <end position="55"/>
    </location>
</feature>
<evidence type="ECO:0000313" key="5">
    <source>
        <dbReference type="Proteomes" id="UP000435112"/>
    </source>
</evidence>
<feature type="compositionally biased region" description="Polar residues" evidence="1">
    <location>
        <begin position="1"/>
        <end position="18"/>
    </location>
</feature>
<feature type="compositionally biased region" description="Basic and acidic residues" evidence="1">
    <location>
        <begin position="77"/>
        <end position="86"/>
    </location>
</feature>
<dbReference type="EMBL" id="QXFV01003581">
    <property type="protein sequence ID" value="KAE8975523.1"/>
    <property type="molecule type" value="Genomic_DNA"/>
</dbReference>
<sequence length="219" mass="23646">MVPRPGSTTSNDGPTIQEASEAGALSAGRSPTATEHSERPVASWSSEGTFTTGHTSSDDQEGYEEQFAVPDMAPDEGATKGRDARRGPTGRKPVKANDQQQPTAKAATKRKSPKKKEKLRAPDSAEESLSKPQGKDVGRQYTAEEVRYVVARTELFPLLELDPILVFLKPMLMSDFTGPFVAPDFGSLTSVAHAAPTLFQMLRESGFGLGAFEMERLCD</sequence>
<evidence type="ECO:0000313" key="3">
    <source>
        <dbReference type="EMBL" id="KAE8975523.1"/>
    </source>
</evidence>
<name>A0A6A3HVT8_9STRA</name>
<dbReference type="EMBL" id="QXFU01003672">
    <property type="protein sequence ID" value="KAE8973567.1"/>
    <property type="molecule type" value="Genomic_DNA"/>
</dbReference>
<protein>
    <submittedName>
        <fullName evidence="2">Uncharacterized protein</fullName>
    </submittedName>
</protein>
<dbReference type="OrthoDB" id="127859at2759"/>
<feature type="region of interest" description="Disordered" evidence="1">
    <location>
        <begin position="1"/>
        <end position="138"/>
    </location>
</feature>
<feature type="compositionally biased region" description="Basic residues" evidence="1">
    <location>
        <begin position="107"/>
        <end position="118"/>
    </location>
</feature>
<dbReference type="AlphaFoldDB" id="A0A6A3HVT8"/>
<gene>
    <name evidence="3" type="ORF">PR001_g25673</name>
    <name evidence="2" type="ORF">PR002_g26167</name>
</gene>
<accession>A0A6A3HVT8</accession>